<dbReference type="SUPFAM" id="SSF53613">
    <property type="entry name" value="Ribokinase-like"/>
    <property type="match status" value="1"/>
</dbReference>
<dbReference type="PROSITE" id="PS00584">
    <property type="entry name" value="PFKB_KINASES_2"/>
    <property type="match status" value="1"/>
</dbReference>
<evidence type="ECO:0000256" key="3">
    <source>
        <dbReference type="ARBA" id="ARBA00022777"/>
    </source>
</evidence>
<keyword evidence="3" id="KW-0418">Kinase</keyword>
<feature type="domain" description="Carbohydrate kinase PfkB" evidence="4">
    <location>
        <begin position="7"/>
        <end position="301"/>
    </location>
</feature>
<dbReference type="AlphaFoldDB" id="A0A1A9EZL4"/>
<dbReference type="GO" id="GO:0006974">
    <property type="term" value="P:DNA damage response"/>
    <property type="evidence" value="ECO:0007669"/>
    <property type="project" value="TreeGrafter"/>
</dbReference>
<dbReference type="Gene3D" id="3.40.1190.20">
    <property type="match status" value="1"/>
</dbReference>
<name>A0A1A9EZL4_9GAMM</name>
<protein>
    <recommendedName>
        <fullName evidence="4">Carbohydrate kinase PfkB domain-containing protein</fullName>
    </recommendedName>
</protein>
<keyword evidence="6" id="KW-1185">Reference proteome</keyword>
<dbReference type="EMBL" id="CP015839">
    <property type="protein sequence ID" value="ANG63180.1"/>
    <property type="molecule type" value="Genomic_DNA"/>
</dbReference>
<evidence type="ECO:0000259" key="4">
    <source>
        <dbReference type="Pfam" id="PF00294"/>
    </source>
</evidence>
<reference evidence="6" key="1">
    <citation type="submission" date="2016-05" db="EMBL/GenBank/DDBJ databases">
        <authorList>
            <person name="Baek K."/>
            <person name="Yang S.-J."/>
        </authorList>
    </citation>
    <scope>NUCLEOTIDE SEQUENCE [LARGE SCALE GENOMIC DNA]</scope>
    <source>
        <strain evidence="6">ST58-10</strain>
    </source>
</reference>
<sequence>MSARSLSIACLGECMVELVPAGDSLYRLGFAGDSYNTAYYLKQLLTERAQVSYATALGDDRLSQRMLAQFRADGLDTRLISSLAGQSPGLYLVENDASGERYFQYWREQSAARAMFEGSVGEALLGALVEYDVLYLSGISLAILSRDARQRLLTLLQRSQVRIAFDPNYRPALWSSATEAATVMAQIAACNPTVLTTLDDEHLLHSLDDADQVVDHWLSLGAAEVLVKQGSEGCLISTGRLRVPAEQGIRPLDTTGAGDSFNAGYLAGRLSGLAPQASARLAHRLAAQVIQHRGAILPKETALPAVTDDLMD</sequence>
<dbReference type="STRING" id="1821621.A8C75_12320"/>
<evidence type="ECO:0000313" key="5">
    <source>
        <dbReference type="EMBL" id="ANG63180.1"/>
    </source>
</evidence>
<evidence type="ECO:0000256" key="1">
    <source>
        <dbReference type="ARBA" id="ARBA00010688"/>
    </source>
</evidence>
<dbReference type="PANTHER" id="PTHR43085:SF15">
    <property type="entry name" value="2-DEHYDRO-3-DEOXYGLUCONOKINASE"/>
    <property type="match status" value="1"/>
</dbReference>
<dbReference type="InterPro" id="IPR050306">
    <property type="entry name" value="PfkB_Carbo_kinase"/>
</dbReference>
<dbReference type="OrthoDB" id="9795789at2"/>
<dbReference type="Pfam" id="PF00294">
    <property type="entry name" value="PfkB"/>
    <property type="match status" value="1"/>
</dbReference>
<proteinExistence type="inferred from homology"/>
<dbReference type="InterPro" id="IPR029056">
    <property type="entry name" value="Ribokinase-like"/>
</dbReference>
<evidence type="ECO:0000256" key="2">
    <source>
        <dbReference type="ARBA" id="ARBA00022679"/>
    </source>
</evidence>
<dbReference type="CDD" id="cd01166">
    <property type="entry name" value="KdgK"/>
    <property type="match status" value="1"/>
</dbReference>
<dbReference type="PANTHER" id="PTHR43085">
    <property type="entry name" value="HEXOKINASE FAMILY MEMBER"/>
    <property type="match status" value="1"/>
</dbReference>
<comment type="similarity">
    <text evidence="1">Belongs to the carbohydrate kinase PfkB family.</text>
</comment>
<evidence type="ECO:0000313" key="6">
    <source>
        <dbReference type="Proteomes" id="UP000078070"/>
    </source>
</evidence>
<keyword evidence="2" id="KW-0808">Transferase</keyword>
<organism evidence="5 6">
    <name type="scientific">Marinobacterium aestuarii</name>
    <dbReference type="NCBI Taxonomy" id="1821621"/>
    <lineage>
        <taxon>Bacteria</taxon>
        <taxon>Pseudomonadati</taxon>
        <taxon>Pseudomonadota</taxon>
        <taxon>Gammaproteobacteria</taxon>
        <taxon>Oceanospirillales</taxon>
        <taxon>Oceanospirillaceae</taxon>
        <taxon>Marinobacterium</taxon>
    </lineage>
</organism>
<dbReference type="GO" id="GO:0019698">
    <property type="term" value="P:D-galacturonate catabolic process"/>
    <property type="evidence" value="ECO:0007669"/>
    <property type="project" value="TreeGrafter"/>
</dbReference>
<dbReference type="GO" id="GO:0005829">
    <property type="term" value="C:cytosol"/>
    <property type="evidence" value="ECO:0007669"/>
    <property type="project" value="TreeGrafter"/>
</dbReference>
<dbReference type="RefSeq" id="WP_067382683.1">
    <property type="nucleotide sequence ID" value="NZ_CP015839.1"/>
</dbReference>
<dbReference type="InterPro" id="IPR011611">
    <property type="entry name" value="PfkB_dom"/>
</dbReference>
<dbReference type="Proteomes" id="UP000078070">
    <property type="component" value="Chromosome"/>
</dbReference>
<dbReference type="KEGG" id="mars:A8C75_12320"/>
<accession>A0A1A9EZL4</accession>
<reference evidence="5 6" key="2">
    <citation type="journal article" date="2018" name="Int. J. Syst. Evol. Microbiol.">
        <title>Marinobacterium aestuarii sp. nov., a benzene-degrading marine bacterium isolated from estuary sediment.</title>
        <authorList>
            <person name="Bae S.S."/>
            <person name="Jung J."/>
            <person name="Chung D."/>
            <person name="Baek K."/>
        </authorList>
    </citation>
    <scope>NUCLEOTIDE SEQUENCE [LARGE SCALE GENOMIC DNA]</scope>
    <source>
        <strain evidence="5 6">ST58-10</strain>
    </source>
</reference>
<dbReference type="GO" id="GO:0008673">
    <property type="term" value="F:2-dehydro-3-deoxygluconokinase activity"/>
    <property type="evidence" value="ECO:0007669"/>
    <property type="project" value="TreeGrafter"/>
</dbReference>
<dbReference type="InterPro" id="IPR002173">
    <property type="entry name" value="Carboh/pur_kinase_PfkB_CS"/>
</dbReference>
<dbReference type="GO" id="GO:0042840">
    <property type="term" value="P:D-glucuronate catabolic process"/>
    <property type="evidence" value="ECO:0007669"/>
    <property type="project" value="TreeGrafter"/>
</dbReference>
<gene>
    <name evidence="5" type="ORF">A8C75_12320</name>
</gene>